<dbReference type="RefSeq" id="WP_191728163.1">
    <property type="nucleotide sequence ID" value="NZ_JACSQJ010000001.1"/>
</dbReference>
<accession>A0ABR8UFX8</accession>
<protein>
    <submittedName>
        <fullName evidence="1">Uncharacterized protein</fullName>
    </submittedName>
</protein>
<reference evidence="1 2" key="1">
    <citation type="submission" date="2020-08" db="EMBL/GenBank/DDBJ databases">
        <title>A Genomic Blueprint of the Chicken Gut Microbiome.</title>
        <authorList>
            <person name="Gilroy R."/>
            <person name="Ravi A."/>
            <person name="Getino M."/>
            <person name="Pursley I."/>
            <person name="Horton D.L."/>
            <person name="Alikhan N.-F."/>
            <person name="Baker D."/>
            <person name="Gharbi K."/>
            <person name="Hall N."/>
            <person name="Watson M."/>
            <person name="Adriaenssens E.M."/>
            <person name="Foster-Nyarko E."/>
            <person name="Jarju S."/>
            <person name="Secka A."/>
            <person name="Antonio M."/>
            <person name="Oren A."/>
            <person name="Chaudhuri R."/>
            <person name="La Ragione R.M."/>
            <person name="Hildebrand F."/>
            <person name="Pallen M.J."/>
        </authorList>
    </citation>
    <scope>NUCLEOTIDE SEQUENCE [LARGE SCALE GENOMIC DNA]</scope>
    <source>
        <strain evidence="1 2">Sa2BVA3</strain>
    </source>
</reference>
<sequence length="122" mass="13524">MEGKFTVFEHMYRDAGNFKTAGRLLLSGQDANAEAAIRGCLEWSDQFVAEQIGVPALCNEHWESVGEDPSDLDHAFHEFVGLRDATKEDLTLTVWGLLELVVGRMQIAAGKWDVTLSPNCDL</sequence>
<dbReference type="EMBL" id="JACSQJ010000001">
    <property type="protein sequence ID" value="MBD7986922.1"/>
    <property type="molecule type" value="Genomic_DNA"/>
</dbReference>
<gene>
    <name evidence="1" type="ORF">H9645_02625</name>
</gene>
<keyword evidence="2" id="KW-1185">Reference proteome</keyword>
<evidence type="ECO:0000313" key="1">
    <source>
        <dbReference type="EMBL" id="MBD7986922.1"/>
    </source>
</evidence>
<comment type="caution">
    <text evidence="1">The sequence shown here is derived from an EMBL/GenBank/DDBJ whole genome shotgun (WGS) entry which is preliminary data.</text>
</comment>
<evidence type="ECO:0000313" key="2">
    <source>
        <dbReference type="Proteomes" id="UP000647183"/>
    </source>
</evidence>
<name>A0ABR8UFX8_9GAMM</name>
<dbReference type="Proteomes" id="UP000647183">
    <property type="component" value="Unassembled WGS sequence"/>
</dbReference>
<organism evidence="1 2">
    <name type="scientific">Luteimonas colneyensis</name>
    <dbReference type="NCBI Taxonomy" id="2762230"/>
    <lineage>
        <taxon>Bacteria</taxon>
        <taxon>Pseudomonadati</taxon>
        <taxon>Pseudomonadota</taxon>
        <taxon>Gammaproteobacteria</taxon>
        <taxon>Lysobacterales</taxon>
        <taxon>Lysobacteraceae</taxon>
        <taxon>Luteimonas</taxon>
    </lineage>
</organism>
<proteinExistence type="predicted"/>